<keyword evidence="4" id="KW-0804">Transcription</keyword>
<organism evidence="6 7">
    <name type="scientific">Macrostomum lignano</name>
    <dbReference type="NCBI Taxonomy" id="282301"/>
    <lineage>
        <taxon>Eukaryota</taxon>
        <taxon>Metazoa</taxon>
        <taxon>Spiralia</taxon>
        <taxon>Lophotrochozoa</taxon>
        <taxon>Platyhelminthes</taxon>
        <taxon>Rhabditophora</taxon>
        <taxon>Macrostomorpha</taxon>
        <taxon>Macrostomida</taxon>
        <taxon>Macrostomidae</taxon>
        <taxon>Macrostomum</taxon>
    </lineage>
</organism>
<dbReference type="Gene3D" id="3.10.20.550">
    <property type="entry name" value="ASAP complex, SAP18 subunit"/>
    <property type="match status" value="1"/>
</dbReference>
<dbReference type="GO" id="GO:0003714">
    <property type="term" value="F:transcription corepressor activity"/>
    <property type="evidence" value="ECO:0007669"/>
    <property type="project" value="TreeGrafter"/>
</dbReference>
<reference evidence="7" key="1">
    <citation type="submission" date="2016-11" db="UniProtKB">
        <authorList>
            <consortium name="WormBaseParasite"/>
        </authorList>
    </citation>
    <scope>IDENTIFICATION</scope>
</reference>
<dbReference type="Pfam" id="PF06487">
    <property type="entry name" value="SAP18"/>
    <property type="match status" value="1"/>
</dbReference>
<name>A0A1I8GNJ6_9PLAT</name>
<dbReference type="InterPro" id="IPR042534">
    <property type="entry name" value="SAP18_sf"/>
</dbReference>
<dbReference type="STRING" id="282301.A0A1I8GNJ6"/>
<protein>
    <recommendedName>
        <fullName evidence="5">18 kDa Sin3-associated polypeptide</fullName>
    </recommendedName>
</protein>
<accession>A0A1I8GNJ6</accession>
<dbReference type="PANTHER" id="PTHR13082">
    <property type="entry name" value="SAP18"/>
    <property type="match status" value="1"/>
</dbReference>
<dbReference type="FunFam" id="3.10.20.550:FF:000001">
    <property type="entry name" value="Histone deacetylase complex subunit SAP18"/>
    <property type="match status" value="1"/>
</dbReference>
<evidence type="ECO:0000256" key="5">
    <source>
        <dbReference type="ARBA" id="ARBA00030511"/>
    </source>
</evidence>
<evidence type="ECO:0000256" key="1">
    <source>
        <dbReference type="ARBA" id="ARBA00009143"/>
    </source>
</evidence>
<dbReference type="AlphaFoldDB" id="A0A1I8GNJ6"/>
<evidence type="ECO:0000313" key="6">
    <source>
        <dbReference type="Proteomes" id="UP000095280"/>
    </source>
</evidence>
<dbReference type="Proteomes" id="UP000095280">
    <property type="component" value="Unplaced"/>
</dbReference>
<evidence type="ECO:0000313" key="7">
    <source>
        <dbReference type="WBParaSite" id="maker-uti_cns_0002468-snap-gene-0.33-mRNA-1"/>
    </source>
</evidence>
<proteinExistence type="inferred from homology"/>
<dbReference type="PANTHER" id="PTHR13082:SF0">
    <property type="entry name" value="HISTONE DEACETYLASE COMPLEX SUBUNIT SAP18"/>
    <property type="match status" value="1"/>
</dbReference>
<evidence type="ECO:0000256" key="2">
    <source>
        <dbReference type="ARBA" id="ARBA00022491"/>
    </source>
</evidence>
<evidence type="ECO:0000256" key="3">
    <source>
        <dbReference type="ARBA" id="ARBA00023015"/>
    </source>
</evidence>
<keyword evidence="3" id="KW-0805">Transcription regulation</keyword>
<comment type="similarity">
    <text evidence="1">Belongs to the SAP18 family.</text>
</comment>
<keyword evidence="6" id="KW-1185">Reference proteome</keyword>
<evidence type="ECO:0000256" key="4">
    <source>
        <dbReference type="ARBA" id="ARBA00023163"/>
    </source>
</evidence>
<dbReference type="GO" id="GO:0005634">
    <property type="term" value="C:nucleus"/>
    <property type="evidence" value="ECO:0007669"/>
    <property type="project" value="TreeGrafter"/>
</dbReference>
<sequence>MRRRDRSRSPVVSLSRRGRRSRSPPPLPRNRDRDRPRDRQPRGVDQKPLVESNTQAIDREKTCPLLLRVFCSIKRHHSLTEFTQGRTPSNELQIYTWMDATLKELSQLVQEVNPDSRAKGTYFDFAVVYPDLQTTRYKSRDIGTVRNGTRGMDDNVTLKDRRFRIGDYLDISICPDERTGGDRDRDRDRDRDAGRHRRDDSRDRGGGRRR</sequence>
<dbReference type="InterPro" id="IPR010516">
    <property type="entry name" value="SAP18"/>
</dbReference>
<dbReference type="OrthoDB" id="440566at2759"/>
<keyword evidence="2" id="KW-0678">Repressor</keyword>
<dbReference type="WBParaSite" id="maker-uti_cns_0002468-snap-gene-0.33-mRNA-1">
    <property type="protein sequence ID" value="maker-uti_cns_0002468-snap-gene-0.33-mRNA-1"/>
    <property type="gene ID" value="maker-uti_cns_0002468-snap-gene-0.33"/>
</dbReference>